<dbReference type="Gene3D" id="2.30.38.10">
    <property type="entry name" value="Luciferase, Domain 3"/>
    <property type="match status" value="1"/>
</dbReference>
<sequence length="528" mass="58999">MPAIDIPEQCNAASLFVDAHMTEGRGDQPAILCGERTVTYLDLRDGMNRFGNMLKELDTRMEERVAILLPDIPEFAFAFFGTMKTGAVAVPLNTLLRPEEYEYLLNDCRARILVAHASLVDRIIGIRAKLKYLRYITVCGGDCNCDADYPRLEPLLQSVPPFLDAADTSRDDAAFWLYSSGTTGFPKGVIHPHRDMIVAADGYAKKTLDLNEFDLSFSVAKLFFAYGLGNSLYFPLRVGGASVLLPEKPLPDVVFDVIDKYQPTLFYSVPTSYAALLQAAEKEDRESLGRIRLCVSAGEPLPKPIFEKWLERFGVEILDGIGTTEALHIFISNRPGEARGGTTGQVVPGYKARIVDDIGHELPSENVGALLIRGDSITPGYWNKHHLTKKAILGEWIDTRDKFWVDAEGFYHYAGRTDDAMKVNGQWVWPTDVEAVLQKHPAVLESGVTGIADRENLIKPAAYVVLKEGFQPSPELALELQEFVKNNTAPYKYPRWIEFVEDLPKTATGKIQRFKLREMGEKERPAHP</sequence>
<dbReference type="EMBL" id="CAADFS010000001">
    <property type="protein sequence ID" value="VFK37373.1"/>
    <property type="molecule type" value="Genomic_DNA"/>
</dbReference>
<accession>A0A450Y774</accession>
<dbReference type="Pfam" id="PF00501">
    <property type="entry name" value="AMP-binding"/>
    <property type="match status" value="1"/>
</dbReference>
<dbReference type="GO" id="GO:0044550">
    <property type="term" value="P:secondary metabolite biosynthetic process"/>
    <property type="evidence" value="ECO:0007669"/>
    <property type="project" value="TreeGrafter"/>
</dbReference>
<dbReference type="InterPro" id="IPR025110">
    <property type="entry name" value="AMP-bd_C"/>
</dbReference>
<dbReference type="AlphaFoldDB" id="A0A450Y774"/>
<organism evidence="4">
    <name type="scientific">Candidatus Kentrum sp. TC</name>
    <dbReference type="NCBI Taxonomy" id="2126339"/>
    <lineage>
        <taxon>Bacteria</taxon>
        <taxon>Pseudomonadati</taxon>
        <taxon>Pseudomonadota</taxon>
        <taxon>Gammaproteobacteria</taxon>
        <taxon>Candidatus Kentrum</taxon>
    </lineage>
</organism>
<feature type="domain" description="AMP-binding enzyme C-terminal" evidence="3">
    <location>
        <begin position="433"/>
        <end position="510"/>
    </location>
</feature>
<dbReference type="GO" id="GO:0016878">
    <property type="term" value="F:acid-thiol ligase activity"/>
    <property type="evidence" value="ECO:0007669"/>
    <property type="project" value="TreeGrafter"/>
</dbReference>
<protein>
    <submittedName>
        <fullName evidence="4">Benzoate-CoA ligase</fullName>
    </submittedName>
</protein>
<dbReference type="PANTHER" id="PTHR43352:SF1">
    <property type="entry name" value="ANTHRANILATE--COA LIGASE"/>
    <property type="match status" value="1"/>
</dbReference>
<dbReference type="PANTHER" id="PTHR43352">
    <property type="entry name" value="ACETYL-COA SYNTHETASE"/>
    <property type="match status" value="1"/>
</dbReference>
<gene>
    <name evidence="4" type="ORF">BECKTC1821D_GA0114238_100135</name>
</gene>
<dbReference type="GO" id="GO:0016405">
    <property type="term" value="F:CoA-ligase activity"/>
    <property type="evidence" value="ECO:0007669"/>
    <property type="project" value="InterPro"/>
</dbReference>
<name>A0A450Y774_9GAMM</name>
<evidence type="ECO:0000313" key="4">
    <source>
        <dbReference type="EMBL" id="VFK37373.1"/>
    </source>
</evidence>
<dbReference type="Gene3D" id="3.40.50.980">
    <property type="match status" value="1"/>
</dbReference>
<dbReference type="InterPro" id="IPR000873">
    <property type="entry name" value="AMP-dep_synth/lig_dom"/>
</dbReference>
<evidence type="ECO:0000259" key="2">
    <source>
        <dbReference type="Pfam" id="PF00501"/>
    </source>
</evidence>
<reference evidence="4" key="1">
    <citation type="submission" date="2019-02" db="EMBL/GenBank/DDBJ databases">
        <authorList>
            <person name="Gruber-Vodicka R. H."/>
            <person name="Seah K. B. B."/>
        </authorList>
    </citation>
    <scope>NUCLEOTIDE SEQUENCE</scope>
    <source>
        <strain evidence="4">BECK_BZ123</strain>
    </source>
</reference>
<proteinExistence type="predicted"/>
<evidence type="ECO:0000256" key="1">
    <source>
        <dbReference type="ARBA" id="ARBA00022598"/>
    </source>
</evidence>
<dbReference type="InterPro" id="IPR011957">
    <property type="entry name" value="Benz_CoA_lig"/>
</dbReference>
<keyword evidence="1 4" id="KW-0436">Ligase</keyword>
<dbReference type="GO" id="GO:0005524">
    <property type="term" value="F:ATP binding"/>
    <property type="evidence" value="ECO:0007669"/>
    <property type="project" value="InterPro"/>
</dbReference>
<evidence type="ECO:0000259" key="3">
    <source>
        <dbReference type="Pfam" id="PF13193"/>
    </source>
</evidence>
<dbReference type="Gene3D" id="3.40.50.12820">
    <property type="match status" value="1"/>
</dbReference>
<dbReference type="InterPro" id="IPR045851">
    <property type="entry name" value="AMP-bd_C_sf"/>
</dbReference>
<dbReference type="NCBIfam" id="TIGR02262">
    <property type="entry name" value="benz_CoA_lig"/>
    <property type="match status" value="1"/>
</dbReference>
<dbReference type="Gene3D" id="3.30.300.30">
    <property type="match status" value="1"/>
</dbReference>
<dbReference type="SUPFAM" id="SSF56801">
    <property type="entry name" value="Acetyl-CoA synthetase-like"/>
    <property type="match status" value="1"/>
</dbReference>
<dbReference type="Pfam" id="PF13193">
    <property type="entry name" value="AMP-binding_C"/>
    <property type="match status" value="1"/>
</dbReference>
<feature type="domain" description="AMP-dependent synthetase/ligase" evidence="2">
    <location>
        <begin position="23"/>
        <end position="382"/>
    </location>
</feature>